<dbReference type="RefSeq" id="WP_270005341.1">
    <property type="nucleotide sequence ID" value="NZ_CAXQEU010000073.1"/>
</dbReference>
<feature type="chain" id="PRO_5046075562" evidence="1">
    <location>
        <begin position="24"/>
        <end position="475"/>
    </location>
</feature>
<evidence type="ECO:0000313" key="2">
    <source>
        <dbReference type="EMBL" id="MDA0177161.1"/>
    </source>
</evidence>
<dbReference type="Pfam" id="PF13715">
    <property type="entry name" value="CarbopepD_reg_2"/>
    <property type="match status" value="1"/>
</dbReference>
<reference evidence="2" key="1">
    <citation type="submission" date="2022-11" db="EMBL/GenBank/DDBJ databases">
        <title>Refractory cell wall polysaccharides provide important carbon source for microbial heterotrophs in the hadal ocean.</title>
        <authorList>
            <person name="Zhu X."/>
        </authorList>
    </citation>
    <scope>NUCLEOTIDE SEQUENCE</scope>
    <source>
        <strain evidence="2">MTRN7</strain>
    </source>
</reference>
<dbReference type="SUPFAM" id="SSF49464">
    <property type="entry name" value="Carboxypeptidase regulatory domain-like"/>
    <property type="match status" value="1"/>
</dbReference>
<gene>
    <name evidence="2" type="ORF">OOZ35_06620</name>
</gene>
<protein>
    <submittedName>
        <fullName evidence="2">Carboxypeptidase-like regulatory domain-containing protein</fullName>
    </submittedName>
</protein>
<comment type="caution">
    <text evidence="2">The sequence shown here is derived from an EMBL/GenBank/DDBJ whole genome shotgun (WGS) entry which is preliminary data.</text>
</comment>
<sequence length="475" mass="55481">MKRSYLKQSLLFVFILISSIATAQHELKNKVVDFINLLPIESASVYVQNTTIGTVTNADGKFVLLVPETMSKDTLVISSIGFKSFKVPVEEFDNSFEVFLEEDIATLEEVVLNATPRPKTGDSIVLRALDRLDRNMPNQAYLQKGFLRHKERNKKEFKWLVESAITIYDDSTYVNGDVDNIKINVDEVRKSYDLRDVDSLFAYSTYLKYNANVNLKPKNLRRDTINTSSLVKAIKWNDTRVNGLENLFKGKLNMVRNSKAPKALFGKDVLAKHKFILDTILVDNERKIYKIKIDKAEDFVGLDTEGIYNEGYNAKGWIYIYWDNFAIKKIEYDLVAASAAQKTRSKRLFDTQTNHKLVISYMEYQDKMYPNYIYYETPKLVNVGLKNEKLTEEEQERYNKEERFYYTVQEILFTEVIVDQDKVKQSLTQQWDPDIFAKKPYHKSFWDNYNTLLESEEDEQLIKDLTKRSSLFNKE</sequence>
<feature type="signal peptide" evidence="1">
    <location>
        <begin position="1"/>
        <end position="23"/>
    </location>
</feature>
<dbReference type="InterPro" id="IPR008969">
    <property type="entry name" value="CarboxyPept-like_regulatory"/>
</dbReference>
<evidence type="ECO:0000256" key="1">
    <source>
        <dbReference type="SAM" id="SignalP"/>
    </source>
</evidence>
<proteinExistence type="predicted"/>
<evidence type="ECO:0000313" key="3">
    <source>
        <dbReference type="Proteomes" id="UP001149142"/>
    </source>
</evidence>
<dbReference type="EMBL" id="JAPFGC010000002">
    <property type="protein sequence ID" value="MDA0177161.1"/>
    <property type="molecule type" value="Genomic_DNA"/>
</dbReference>
<keyword evidence="1" id="KW-0732">Signal</keyword>
<accession>A0ABT4RZC9</accession>
<keyword evidence="3" id="KW-1185">Reference proteome</keyword>
<organism evidence="2 3">
    <name type="scientific">Mesoflavibacter profundi</name>
    <dbReference type="NCBI Taxonomy" id="2708110"/>
    <lineage>
        <taxon>Bacteria</taxon>
        <taxon>Pseudomonadati</taxon>
        <taxon>Bacteroidota</taxon>
        <taxon>Flavobacteriia</taxon>
        <taxon>Flavobacteriales</taxon>
        <taxon>Flavobacteriaceae</taxon>
        <taxon>Mesoflavibacter</taxon>
    </lineage>
</organism>
<name>A0ABT4RZC9_9FLAO</name>
<dbReference type="Proteomes" id="UP001149142">
    <property type="component" value="Unassembled WGS sequence"/>
</dbReference>